<accession>K9YX75</accession>
<dbReference type="PATRIC" id="fig|13035.3.peg.2317"/>
<sequence length="80" mass="9135">MNLHFLNDAQANLNQLIEETASSHQPIEIEGDNHTAILLAKEDWSAIQETLYLLSIPEMRESIKEGLTTPLNECDEELDW</sequence>
<evidence type="ECO:0000256" key="2">
    <source>
        <dbReference type="RuleBase" id="RU362080"/>
    </source>
</evidence>
<dbReference type="SUPFAM" id="SSF143120">
    <property type="entry name" value="YefM-like"/>
    <property type="match status" value="1"/>
</dbReference>
<dbReference type="RefSeq" id="WP_015229677.1">
    <property type="nucleotide sequence ID" value="NC_019780.1"/>
</dbReference>
<dbReference type="InterPro" id="IPR036165">
    <property type="entry name" value="YefM-like_sf"/>
</dbReference>
<evidence type="ECO:0000313" key="3">
    <source>
        <dbReference type="EMBL" id="AFZ50683.1"/>
    </source>
</evidence>
<gene>
    <name evidence="3" type="ORF">Dacsa_2040</name>
</gene>
<proteinExistence type="inferred from homology"/>
<name>K9YX75_DACS8</name>
<comment type="similarity">
    <text evidence="1 2">Belongs to the phD/YefM antitoxin family.</text>
</comment>
<dbReference type="Gene3D" id="3.40.1620.10">
    <property type="entry name" value="YefM-like domain"/>
    <property type="match status" value="1"/>
</dbReference>
<dbReference type="EMBL" id="CP003944">
    <property type="protein sequence ID" value="AFZ50683.1"/>
    <property type="molecule type" value="Genomic_DNA"/>
</dbReference>
<protein>
    <recommendedName>
        <fullName evidence="2">Antitoxin</fullName>
    </recommendedName>
</protein>
<dbReference type="OrthoDB" id="9802003at2"/>
<evidence type="ECO:0000313" key="4">
    <source>
        <dbReference type="Proteomes" id="UP000010482"/>
    </source>
</evidence>
<evidence type="ECO:0000256" key="1">
    <source>
        <dbReference type="ARBA" id="ARBA00009981"/>
    </source>
</evidence>
<dbReference type="HOGENOM" id="CLU_155837_2_0_3"/>
<keyword evidence="4" id="KW-1185">Reference proteome</keyword>
<dbReference type="Pfam" id="PF02604">
    <property type="entry name" value="PhdYeFM_antitox"/>
    <property type="match status" value="1"/>
</dbReference>
<dbReference type="Proteomes" id="UP000010482">
    <property type="component" value="Chromosome"/>
</dbReference>
<reference evidence="3" key="1">
    <citation type="submission" date="2012-04" db="EMBL/GenBank/DDBJ databases">
        <title>Finished genome of Dactylococcopsis salina PCC 8305.</title>
        <authorList>
            <consortium name="US DOE Joint Genome Institute"/>
            <person name="Gugger M."/>
            <person name="Coursin T."/>
            <person name="Rippka R."/>
            <person name="Tandeau De Marsac N."/>
            <person name="Huntemann M."/>
            <person name="Wei C.-L."/>
            <person name="Han J."/>
            <person name="Detter J.C."/>
            <person name="Han C."/>
            <person name="Tapia R."/>
            <person name="Daligault H."/>
            <person name="Chen A."/>
            <person name="Krypides N."/>
            <person name="Mavromatis K."/>
            <person name="Markowitz V."/>
            <person name="Szeto E."/>
            <person name="Ivanova N."/>
            <person name="Ovchinnikova G."/>
            <person name="Pagani I."/>
            <person name="Pati A."/>
            <person name="Goodwin L."/>
            <person name="Peters L."/>
            <person name="Pitluck S."/>
            <person name="Woyke T."/>
            <person name="Kerfeld C."/>
        </authorList>
    </citation>
    <scope>NUCLEOTIDE SEQUENCE [LARGE SCALE GENOMIC DNA]</scope>
    <source>
        <strain evidence="3">PCC 8305</strain>
    </source>
</reference>
<dbReference type="AlphaFoldDB" id="K9YX75"/>
<dbReference type="eggNOG" id="COG2161">
    <property type="taxonomic scope" value="Bacteria"/>
</dbReference>
<comment type="function">
    <text evidence="2">Antitoxin component of a type II toxin-antitoxin (TA) system.</text>
</comment>
<dbReference type="InterPro" id="IPR006442">
    <property type="entry name" value="Antitoxin_Phd/YefM"/>
</dbReference>
<dbReference type="KEGG" id="dsl:Dacsa_2040"/>
<organism evidence="3 4">
    <name type="scientific">Dactylococcopsis salina (strain PCC 8305)</name>
    <name type="common">Myxobactron salinum</name>
    <dbReference type="NCBI Taxonomy" id="13035"/>
    <lineage>
        <taxon>Bacteria</taxon>
        <taxon>Bacillati</taxon>
        <taxon>Cyanobacteriota</taxon>
        <taxon>Cyanophyceae</taxon>
        <taxon>Nodosilineales</taxon>
        <taxon>Cymatolegaceae</taxon>
        <taxon>Dactylococcopsis</taxon>
    </lineage>
</organism>